<name>A0A6J7CSB8_9ZZZZ</name>
<gene>
    <name evidence="1" type="ORF">UFOPK3342_00266</name>
</gene>
<organism evidence="1">
    <name type="scientific">freshwater metagenome</name>
    <dbReference type="NCBI Taxonomy" id="449393"/>
    <lineage>
        <taxon>unclassified sequences</taxon>
        <taxon>metagenomes</taxon>
        <taxon>ecological metagenomes</taxon>
    </lineage>
</organism>
<protein>
    <submittedName>
        <fullName evidence="1">Unannotated protein</fullName>
    </submittedName>
</protein>
<evidence type="ECO:0000313" key="1">
    <source>
        <dbReference type="EMBL" id="CAB4857893.1"/>
    </source>
</evidence>
<reference evidence="1" key="1">
    <citation type="submission" date="2020-05" db="EMBL/GenBank/DDBJ databases">
        <authorList>
            <person name="Chiriac C."/>
            <person name="Salcher M."/>
            <person name="Ghai R."/>
            <person name="Kavagutti S V."/>
        </authorList>
    </citation>
    <scope>NUCLEOTIDE SEQUENCE</scope>
</reference>
<dbReference type="EMBL" id="CAFBLH010000005">
    <property type="protein sequence ID" value="CAB4857893.1"/>
    <property type="molecule type" value="Genomic_DNA"/>
</dbReference>
<dbReference type="AlphaFoldDB" id="A0A6J7CSB8"/>
<proteinExistence type="predicted"/>
<sequence length="58" mass="6448">MKYKIIKGEPTADELLAIQAVIAKHVRAELVPVIRKSAFGLPQLRRPLNSGFSFGRTN</sequence>
<accession>A0A6J7CSB8</accession>